<dbReference type="EMBL" id="AWSJ01000287">
    <property type="protein sequence ID" value="ERI07224.1"/>
    <property type="molecule type" value="Genomic_DNA"/>
</dbReference>
<dbReference type="STRING" id="649747.HMPREF0083_04695"/>
<dbReference type="Pfam" id="PF12642">
    <property type="entry name" value="TpcC"/>
    <property type="match status" value="1"/>
</dbReference>
<proteinExistence type="predicted"/>
<gene>
    <name evidence="1" type="ORF">HMPREF0083_04695</name>
</gene>
<dbReference type="Proteomes" id="UP000016511">
    <property type="component" value="Unassembled WGS sequence"/>
</dbReference>
<keyword evidence="2" id="KW-1185">Reference proteome</keyword>
<accession>U1WF94</accession>
<dbReference type="RefSeq" id="WP_021624111.1">
    <property type="nucleotide sequence ID" value="NZ_KE952892.1"/>
</dbReference>
<dbReference type="Gene3D" id="3.10.450.540">
    <property type="match status" value="2"/>
</dbReference>
<evidence type="ECO:0000313" key="2">
    <source>
        <dbReference type="Proteomes" id="UP000016511"/>
    </source>
</evidence>
<dbReference type="CDD" id="cd16428">
    <property type="entry name" value="TcpC_C"/>
    <property type="match status" value="1"/>
</dbReference>
<dbReference type="InterPro" id="IPR035628">
    <property type="entry name" value="TcpC_C"/>
</dbReference>
<dbReference type="HOGENOM" id="CLU_1025442_0_0_9"/>
<dbReference type="InterPro" id="IPR024735">
    <property type="entry name" value="TcpC"/>
</dbReference>
<dbReference type="AlphaFoldDB" id="U1WF94"/>
<name>U1WF94_ANEAE</name>
<reference evidence="1 2" key="1">
    <citation type="submission" date="2013-08" db="EMBL/GenBank/DDBJ databases">
        <authorList>
            <person name="Weinstock G."/>
            <person name="Sodergren E."/>
            <person name="Wylie T."/>
            <person name="Fulton L."/>
            <person name="Fulton R."/>
            <person name="Fronick C."/>
            <person name="O'Laughlin M."/>
            <person name="Godfrey J."/>
            <person name="Miner T."/>
            <person name="Herter B."/>
            <person name="Appelbaum E."/>
            <person name="Cordes M."/>
            <person name="Lek S."/>
            <person name="Wollam A."/>
            <person name="Pepin K.H."/>
            <person name="Palsikar V.B."/>
            <person name="Mitreva M."/>
            <person name="Wilson R.K."/>
        </authorList>
    </citation>
    <scope>NUCLEOTIDE SEQUENCE [LARGE SCALE GENOMIC DNA]</scope>
    <source>
        <strain evidence="1 2">ATCC 12856</strain>
    </source>
</reference>
<comment type="caution">
    <text evidence="1">The sequence shown here is derived from an EMBL/GenBank/DDBJ whole genome shotgun (WGS) entry which is preliminary data.</text>
</comment>
<dbReference type="PATRIC" id="fig|649747.3.peg.4225"/>
<organism evidence="1 2">
    <name type="scientific">Aneurinibacillus aneurinilyticus ATCC 12856</name>
    <dbReference type="NCBI Taxonomy" id="649747"/>
    <lineage>
        <taxon>Bacteria</taxon>
        <taxon>Bacillati</taxon>
        <taxon>Bacillota</taxon>
        <taxon>Bacilli</taxon>
        <taxon>Bacillales</taxon>
        <taxon>Paenibacillaceae</taxon>
        <taxon>Aneurinibacillus group</taxon>
        <taxon>Aneurinibacillus</taxon>
    </lineage>
</organism>
<evidence type="ECO:0008006" key="3">
    <source>
        <dbReference type="Google" id="ProtNLM"/>
    </source>
</evidence>
<evidence type="ECO:0000313" key="1">
    <source>
        <dbReference type="EMBL" id="ERI07224.1"/>
    </source>
</evidence>
<dbReference type="GeneID" id="92841196"/>
<sequence>MKRFLTGLWIFLAIYGGGYAFYKTILDMTVDPIPANTQEAEGFAAAFLRSYLTYDKGGPEPIRLFTELPDPRTANVGDGDKVTQRVVEIWPIKSDVLSGHHMNVRMIAIVERDRASADMEMREKSKRLIYRVDVPVTEGKEGKFQILQYPKFERVERSNSAVLPTSGQGNTEAAERMKPMLESFYKVYFEAEKSEDIANFFKRVQNAPKPQNKLFTFERLDRVDAFGKDKTWFVLVNLRVRDPFTTISYGASYYLEVEEQEGKFYIVSMNE</sequence>
<protein>
    <recommendedName>
        <fullName evidence="3">Conjugative transposon protein TcpC</fullName>
    </recommendedName>
</protein>